<feature type="non-terminal residue" evidence="2">
    <location>
        <position position="1"/>
    </location>
</feature>
<protein>
    <submittedName>
        <fullName evidence="2">Uncharacterized protein</fullName>
    </submittedName>
</protein>
<evidence type="ECO:0000256" key="1">
    <source>
        <dbReference type="SAM" id="Phobius"/>
    </source>
</evidence>
<reference evidence="2 3" key="1">
    <citation type="submission" date="2015-09" db="EMBL/GenBank/DDBJ databases">
        <title>Draft genome sequence of Kouleothrix aurantiaca JCM 19913.</title>
        <authorList>
            <person name="Hemp J."/>
        </authorList>
    </citation>
    <scope>NUCLEOTIDE SEQUENCE [LARGE SCALE GENOMIC DNA]</scope>
    <source>
        <strain evidence="2 3">COM-B</strain>
    </source>
</reference>
<keyword evidence="1" id="KW-1133">Transmembrane helix</keyword>
<gene>
    <name evidence="2" type="ORF">SE17_42880</name>
</gene>
<keyword evidence="1" id="KW-0472">Membrane</keyword>
<dbReference type="EMBL" id="LJCR01003483">
    <property type="protein sequence ID" value="KPV46951.1"/>
    <property type="molecule type" value="Genomic_DNA"/>
</dbReference>
<name>A0A0P9DB34_9CHLR</name>
<feature type="transmembrane region" description="Helical" evidence="1">
    <location>
        <begin position="31"/>
        <end position="53"/>
    </location>
</feature>
<comment type="caution">
    <text evidence="2">The sequence shown here is derived from an EMBL/GenBank/DDBJ whole genome shotgun (WGS) entry which is preliminary data.</text>
</comment>
<keyword evidence="1" id="KW-0812">Transmembrane</keyword>
<sequence length="194" mass="20795">YKGATFAAPLLALLLGAGVAALWRMGARWRLAGWGVRAVAVAAIGLVLALNIATVRAIEARYTAAGPQLWSLDEADALELRAEVPPAASVLVVPPPRHPVLFNSLISYALLGHALSGRYPTGYNRINTVDNDPPPEMALLPEEAAPGDYGYRPADLRWAGADRRLYGRAPGVQYHRVFGRNGSYAKVTPGARPY</sequence>
<evidence type="ECO:0000313" key="2">
    <source>
        <dbReference type="EMBL" id="KPV46951.1"/>
    </source>
</evidence>
<proteinExistence type="predicted"/>
<feature type="non-terminal residue" evidence="2">
    <location>
        <position position="194"/>
    </location>
</feature>
<dbReference type="AlphaFoldDB" id="A0A0P9DB34"/>
<keyword evidence="3" id="KW-1185">Reference proteome</keyword>
<accession>A0A0P9DB34</accession>
<organism evidence="2 3">
    <name type="scientific">Kouleothrix aurantiaca</name>
    <dbReference type="NCBI Taxonomy" id="186479"/>
    <lineage>
        <taxon>Bacteria</taxon>
        <taxon>Bacillati</taxon>
        <taxon>Chloroflexota</taxon>
        <taxon>Chloroflexia</taxon>
        <taxon>Chloroflexales</taxon>
        <taxon>Roseiflexineae</taxon>
        <taxon>Roseiflexaceae</taxon>
        <taxon>Kouleothrix</taxon>
    </lineage>
</organism>
<evidence type="ECO:0000313" key="3">
    <source>
        <dbReference type="Proteomes" id="UP000050509"/>
    </source>
</evidence>
<dbReference type="Proteomes" id="UP000050509">
    <property type="component" value="Unassembled WGS sequence"/>
</dbReference>